<comment type="caution">
    <text evidence="2">The sequence shown here is derived from an EMBL/GenBank/DDBJ whole genome shotgun (WGS) entry which is preliminary data.</text>
</comment>
<keyword evidence="3" id="KW-1185">Reference proteome</keyword>
<organism evidence="2 3">
    <name type="scientific">Alligator mississippiensis</name>
    <name type="common">American alligator</name>
    <dbReference type="NCBI Taxonomy" id="8496"/>
    <lineage>
        <taxon>Eukaryota</taxon>
        <taxon>Metazoa</taxon>
        <taxon>Chordata</taxon>
        <taxon>Craniata</taxon>
        <taxon>Vertebrata</taxon>
        <taxon>Euteleostomi</taxon>
        <taxon>Archelosauria</taxon>
        <taxon>Archosauria</taxon>
        <taxon>Crocodylia</taxon>
        <taxon>Alligatoridae</taxon>
        <taxon>Alligatorinae</taxon>
        <taxon>Alligator</taxon>
    </lineage>
</organism>
<reference evidence="2 3" key="1">
    <citation type="journal article" date="2012" name="Genome Biol.">
        <title>Sequencing three crocodilian genomes to illuminate the evolution of archosaurs and amniotes.</title>
        <authorList>
            <person name="St John J.A."/>
            <person name="Braun E.L."/>
            <person name="Isberg S.R."/>
            <person name="Miles L.G."/>
            <person name="Chong A.Y."/>
            <person name="Gongora J."/>
            <person name="Dalzell P."/>
            <person name="Moran C."/>
            <person name="Bed'hom B."/>
            <person name="Abzhanov A."/>
            <person name="Burgess S.C."/>
            <person name="Cooksey A.M."/>
            <person name="Castoe T.A."/>
            <person name="Crawford N.G."/>
            <person name="Densmore L.D."/>
            <person name="Drew J.C."/>
            <person name="Edwards S.V."/>
            <person name="Faircloth B.C."/>
            <person name="Fujita M.K."/>
            <person name="Greenwold M.J."/>
            <person name="Hoffmann F.G."/>
            <person name="Howard J.M."/>
            <person name="Iguchi T."/>
            <person name="Janes D.E."/>
            <person name="Khan S.Y."/>
            <person name="Kohno S."/>
            <person name="de Koning A.J."/>
            <person name="Lance S.L."/>
            <person name="McCarthy F.M."/>
            <person name="McCormack J.E."/>
            <person name="Merchant M.E."/>
            <person name="Peterson D.G."/>
            <person name="Pollock D.D."/>
            <person name="Pourmand N."/>
            <person name="Raney B.J."/>
            <person name="Roessler K.A."/>
            <person name="Sanford J.R."/>
            <person name="Sawyer R.H."/>
            <person name="Schmidt C.J."/>
            <person name="Triplett E.W."/>
            <person name="Tuberville T.D."/>
            <person name="Venegas-Anaya M."/>
            <person name="Howard J.T."/>
            <person name="Jarvis E.D."/>
            <person name="Guillette L.J.Jr."/>
            <person name="Glenn T.C."/>
            <person name="Green R.E."/>
            <person name="Ray D.A."/>
        </authorList>
    </citation>
    <scope>NUCLEOTIDE SEQUENCE [LARGE SCALE GENOMIC DNA]</scope>
    <source>
        <strain evidence="2">KSC_2009_1</strain>
    </source>
</reference>
<proteinExistence type="predicted"/>
<evidence type="ECO:0000313" key="2">
    <source>
        <dbReference type="EMBL" id="KYO37337.1"/>
    </source>
</evidence>
<dbReference type="AlphaFoldDB" id="A0A151NKL6"/>
<dbReference type="EMBL" id="AKHW03002747">
    <property type="protein sequence ID" value="KYO37337.1"/>
    <property type="molecule type" value="Genomic_DNA"/>
</dbReference>
<name>A0A151NKL6_ALLMI</name>
<evidence type="ECO:0000313" key="3">
    <source>
        <dbReference type="Proteomes" id="UP000050525"/>
    </source>
</evidence>
<dbReference type="Proteomes" id="UP000050525">
    <property type="component" value="Unassembled WGS sequence"/>
</dbReference>
<sequence length="68" mass="7355">MHKWSHAWPDSMGSTGHPGCNEEQTVPLVGFAGLAKFSRRDSCLQKEDRGVLTATVFSTRATLAPKPG</sequence>
<feature type="region of interest" description="Disordered" evidence="1">
    <location>
        <begin position="1"/>
        <end position="24"/>
    </location>
</feature>
<accession>A0A151NKL6</accession>
<gene>
    <name evidence="2" type="ORF">Y1Q_0016220</name>
</gene>
<protein>
    <submittedName>
        <fullName evidence="2">Uncharacterized protein</fullName>
    </submittedName>
</protein>
<evidence type="ECO:0000256" key="1">
    <source>
        <dbReference type="SAM" id="MobiDB-lite"/>
    </source>
</evidence>